<reference evidence="1" key="1">
    <citation type="submission" date="2019-08" db="EMBL/GenBank/DDBJ databases">
        <authorList>
            <person name="Kucharzyk K."/>
            <person name="Murdoch R.W."/>
            <person name="Higgins S."/>
            <person name="Loffler F."/>
        </authorList>
    </citation>
    <scope>NUCLEOTIDE SEQUENCE</scope>
</reference>
<dbReference type="AlphaFoldDB" id="A0A645HVZ5"/>
<name>A0A645HVZ5_9ZZZZ</name>
<sequence length="78" mass="9146">MRLHGFKVAKEREDEQDFILSMSQERIPKELENSANLFSDPDNTRKFLVDRLELWKSLNAKKESIVFSIPLKNPNIIS</sequence>
<dbReference type="EMBL" id="VSSQ01101432">
    <property type="protein sequence ID" value="MPN43188.1"/>
    <property type="molecule type" value="Genomic_DNA"/>
</dbReference>
<proteinExistence type="predicted"/>
<protein>
    <submittedName>
        <fullName evidence="1">Uncharacterized protein</fullName>
    </submittedName>
</protein>
<evidence type="ECO:0000313" key="1">
    <source>
        <dbReference type="EMBL" id="MPN43188.1"/>
    </source>
</evidence>
<comment type="caution">
    <text evidence="1">The sequence shown here is derived from an EMBL/GenBank/DDBJ whole genome shotgun (WGS) entry which is preliminary data.</text>
</comment>
<accession>A0A645HVZ5</accession>
<organism evidence="1">
    <name type="scientific">bioreactor metagenome</name>
    <dbReference type="NCBI Taxonomy" id="1076179"/>
    <lineage>
        <taxon>unclassified sequences</taxon>
        <taxon>metagenomes</taxon>
        <taxon>ecological metagenomes</taxon>
    </lineage>
</organism>
<gene>
    <name evidence="1" type="ORF">SDC9_190747</name>
</gene>